<dbReference type="Proteomes" id="UP000324222">
    <property type="component" value="Unassembled WGS sequence"/>
</dbReference>
<dbReference type="OrthoDB" id="6424548at2759"/>
<sequence>MYTDSPSCHPLSPCLASPCLTPQLESRPKAAEKRDIGVCAAPVMFTTSTMTGNSVGEEEDAPTHTVHAGPNVKYDVVVHEERRGERGDSGTRRPAVAVEKPPRRSREPRNAPSPAPPLRETAESPGGKDSLGRGGGARGRATLSQSGRCTPTGTPRSSPAPSITPRMCTTRATSQDTRASPLTRTTVTRSTLHRRDSLKAAQRGGKAAGGSGGAPAGQAKVRSRGASLLSRWFTMLE</sequence>
<evidence type="ECO:0000313" key="3">
    <source>
        <dbReference type="Proteomes" id="UP000324222"/>
    </source>
</evidence>
<evidence type="ECO:0000256" key="1">
    <source>
        <dbReference type="SAM" id="MobiDB-lite"/>
    </source>
</evidence>
<feature type="region of interest" description="Disordered" evidence="1">
    <location>
        <begin position="50"/>
        <end position="226"/>
    </location>
</feature>
<evidence type="ECO:0000313" key="2">
    <source>
        <dbReference type="EMBL" id="MPC99212.1"/>
    </source>
</evidence>
<reference evidence="2 3" key="1">
    <citation type="submission" date="2019-05" db="EMBL/GenBank/DDBJ databases">
        <title>Another draft genome of Portunus trituberculatus and its Hox gene families provides insights of decapod evolution.</title>
        <authorList>
            <person name="Jeong J.-H."/>
            <person name="Song I."/>
            <person name="Kim S."/>
            <person name="Choi T."/>
            <person name="Kim D."/>
            <person name="Ryu S."/>
            <person name="Kim W."/>
        </authorList>
    </citation>
    <scope>NUCLEOTIDE SEQUENCE [LARGE SCALE GENOMIC DNA]</scope>
    <source>
        <tissue evidence="2">Muscle</tissue>
    </source>
</reference>
<feature type="compositionally biased region" description="Polar residues" evidence="1">
    <location>
        <begin position="142"/>
        <end position="161"/>
    </location>
</feature>
<accession>A0A5B7JSU7</accession>
<protein>
    <submittedName>
        <fullName evidence="2">Uncharacterized protein</fullName>
    </submittedName>
</protein>
<keyword evidence="3" id="KW-1185">Reference proteome</keyword>
<dbReference type="AlphaFoldDB" id="A0A5B7JSU7"/>
<proteinExistence type="predicted"/>
<dbReference type="EMBL" id="VSRR010117406">
    <property type="protein sequence ID" value="MPC99212.1"/>
    <property type="molecule type" value="Genomic_DNA"/>
</dbReference>
<comment type="caution">
    <text evidence="2">The sequence shown here is derived from an EMBL/GenBank/DDBJ whole genome shotgun (WGS) entry which is preliminary data.</text>
</comment>
<organism evidence="2 3">
    <name type="scientific">Portunus trituberculatus</name>
    <name type="common">Swimming crab</name>
    <name type="synonym">Neptunus trituberculatus</name>
    <dbReference type="NCBI Taxonomy" id="210409"/>
    <lineage>
        <taxon>Eukaryota</taxon>
        <taxon>Metazoa</taxon>
        <taxon>Ecdysozoa</taxon>
        <taxon>Arthropoda</taxon>
        <taxon>Crustacea</taxon>
        <taxon>Multicrustacea</taxon>
        <taxon>Malacostraca</taxon>
        <taxon>Eumalacostraca</taxon>
        <taxon>Eucarida</taxon>
        <taxon>Decapoda</taxon>
        <taxon>Pleocyemata</taxon>
        <taxon>Brachyura</taxon>
        <taxon>Eubrachyura</taxon>
        <taxon>Portunoidea</taxon>
        <taxon>Portunidae</taxon>
        <taxon>Portuninae</taxon>
        <taxon>Portunus</taxon>
    </lineage>
</organism>
<feature type="compositionally biased region" description="Basic and acidic residues" evidence="1">
    <location>
        <begin position="76"/>
        <end position="91"/>
    </location>
</feature>
<feature type="compositionally biased region" description="Basic and acidic residues" evidence="1">
    <location>
        <begin position="100"/>
        <end position="109"/>
    </location>
</feature>
<gene>
    <name evidence="2" type="ORF">E2C01_094612</name>
</gene>
<feature type="compositionally biased region" description="Gly residues" evidence="1">
    <location>
        <begin position="206"/>
        <end position="215"/>
    </location>
</feature>
<name>A0A5B7JSU7_PORTR</name>
<feature type="compositionally biased region" description="Polar residues" evidence="1">
    <location>
        <begin position="170"/>
        <end position="190"/>
    </location>
</feature>